<dbReference type="Proteomes" id="UP000054375">
    <property type="component" value="Unassembled WGS sequence"/>
</dbReference>
<gene>
    <name evidence="2" type="ORF">AQJ54_39560</name>
</gene>
<organism evidence="2 3">
    <name type="scientific">Streptomyces griseorubiginosus</name>
    <dbReference type="NCBI Taxonomy" id="67304"/>
    <lineage>
        <taxon>Bacteria</taxon>
        <taxon>Bacillati</taxon>
        <taxon>Actinomycetota</taxon>
        <taxon>Actinomycetes</taxon>
        <taxon>Kitasatosporales</taxon>
        <taxon>Streptomycetaceae</taxon>
        <taxon>Streptomyces</taxon>
    </lineage>
</organism>
<comment type="caution">
    <text evidence="2">The sequence shown here is derived from an EMBL/GenBank/DDBJ whole genome shotgun (WGS) entry which is preliminary data.</text>
</comment>
<sequence>MDADDVARPHGEASLTNRGRWGADDDRGTLNFITAAARARGVAQATTGRVVSLAHPITPVPMAAPVAFAEHGMPSAVLQALTFTGSPTPALTDVLLINVHHARSTHIDALAHIPVGNTVYPGISVADATAGATVGRSSSSAFVDGIVTRGVFLDLAPRGRLPENHVVTADDLAAAERRQGVRVESGDALVVRGGWVAADDPFGPLPTSSLSAVEWMAEREVCLYAGDIGDKLPEPSAAAPVLHNIGLAQLGMPLIDCVNVAGLAQVCAEIERYSFLFTLGTIPVRSATGLPVNPLAIF</sequence>
<evidence type="ECO:0000313" key="2">
    <source>
        <dbReference type="EMBL" id="KUN59536.1"/>
    </source>
</evidence>
<accession>A0A124HVU3</accession>
<protein>
    <recommendedName>
        <fullName evidence="4">Kynurenine formamidase</fullName>
    </recommendedName>
</protein>
<dbReference type="InterPro" id="IPR037175">
    <property type="entry name" value="KFase_sf"/>
</dbReference>
<dbReference type="InterPro" id="IPR007325">
    <property type="entry name" value="KFase/CYL"/>
</dbReference>
<proteinExistence type="predicted"/>
<keyword evidence="3" id="KW-1185">Reference proteome</keyword>
<dbReference type="GO" id="GO:0019441">
    <property type="term" value="P:L-tryptophan catabolic process to kynurenine"/>
    <property type="evidence" value="ECO:0007669"/>
    <property type="project" value="InterPro"/>
</dbReference>
<evidence type="ECO:0000313" key="3">
    <source>
        <dbReference type="Proteomes" id="UP000054375"/>
    </source>
</evidence>
<dbReference type="AlphaFoldDB" id="A0A124HVU3"/>
<feature type="region of interest" description="Disordered" evidence="1">
    <location>
        <begin position="1"/>
        <end position="21"/>
    </location>
</feature>
<reference evidence="2 3" key="1">
    <citation type="submission" date="2015-10" db="EMBL/GenBank/DDBJ databases">
        <title>Draft genome sequence of Streptomyces griseorubiginosus DSM 40469, type strain for the species Streptomyces griseorubiginosus.</title>
        <authorList>
            <person name="Ruckert C."/>
            <person name="Winkler A."/>
            <person name="Kalinowski J."/>
            <person name="Kampfer P."/>
            <person name="Glaeser S."/>
        </authorList>
    </citation>
    <scope>NUCLEOTIDE SEQUENCE [LARGE SCALE GENOMIC DNA]</scope>
    <source>
        <strain evidence="2 3">DSM 40469</strain>
    </source>
</reference>
<dbReference type="PANTHER" id="PTHR34861:SF10">
    <property type="entry name" value="CYCLASE"/>
    <property type="match status" value="1"/>
</dbReference>
<evidence type="ECO:0000256" key="1">
    <source>
        <dbReference type="SAM" id="MobiDB-lite"/>
    </source>
</evidence>
<dbReference type="EMBL" id="LMWV01000036">
    <property type="protein sequence ID" value="KUN59536.1"/>
    <property type="molecule type" value="Genomic_DNA"/>
</dbReference>
<evidence type="ECO:0008006" key="4">
    <source>
        <dbReference type="Google" id="ProtNLM"/>
    </source>
</evidence>
<dbReference type="GO" id="GO:0004061">
    <property type="term" value="F:arylformamidase activity"/>
    <property type="evidence" value="ECO:0007669"/>
    <property type="project" value="InterPro"/>
</dbReference>
<dbReference type="RefSeq" id="WP_062246016.1">
    <property type="nucleotide sequence ID" value="NZ_JBPJFL010000003.1"/>
</dbReference>
<dbReference type="Pfam" id="PF04199">
    <property type="entry name" value="Cyclase"/>
    <property type="match status" value="1"/>
</dbReference>
<name>A0A124HVU3_9ACTN</name>
<dbReference type="Gene3D" id="3.50.30.50">
    <property type="entry name" value="Putative cyclase"/>
    <property type="match status" value="1"/>
</dbReference>
<dbReference type="PANTHER" id="PTHR34861">
    <property type="match status" value="1"/>
</dbReference>
<feature type="compositionally biased region" description="Basic and acidic residues" evidence="1">
    <location>
        <begin position="1"/>
        <end position="11"/>
    </location>
</feature>
<dbReference type="SUPFAM" id="SSF102198">
    <property type="entry name" value="Putative cyclase"/>
    <property type="match status" value="1"/>
</dbReference>